<gene>
    <name evidence="1" type="ORF">BWR60_13955</name>
</gene>
<name>A0A211ZMU2_9PROT</name>
<dbReference type="Proteomes" id="UP000196655">
    <property type="component" value="Unassembled WGS sequence"/>
</dbReference>
<dbReference type="SUPFAM" id="SSF53187">
    <property type="entry name" value="Zn-dependent exopeptidases"/>
    <property type="match status" value="1"/>
</dbReference>
<dbReference type="InterPro" id="IPR007709">
    <property type="entry name" value="N-FG_amidohydro"/>
</dbReference>
<dbReference type="AlphaFoldDB" id="A0A211ZMU2"/>
<proteinExistence type="predicted"/>
<evidence type="ECO:0000313" key="1">
    <source>
        <dbReference type="EMBL" id="OWJ66598.1"/>
    </source>
</evidence>
<protein>
    <submittedName>
        <fullName evidence="1">N-formylglutamate amidohydrolase</fullName>
    </submittedName>
</protein>
<keyword evidence="2" id="KW-1185">Reference proteome</keyword>
<dbReference type="EMBL" id="NHON01000022">
    <property type="protein sequence ID" value="OWJ66598.1"/>
    <property type="molecule type" value="Genomic_DNA"/>
</dbReference>
<dbReference type="Gene3D" id="3.40.630.40">
    <property type="entry name" value="Zn-dependent exopeptidases"/>
    <property type="match status" value="1"/>
</dbReference>
<dbReference type="Pfam" id="PF05013">
    <property type="entry name" value="FGase"/>
    <property type="match status" value="1"/>
</dbReference>
<dbReference type="RefSeq" id="WP_088151637.1">
    <property type="nucleotide sequence ID" value="NZ_NHON01000022.1"/>
</dbReference>
<dbReference type="GO" id="GO:0016787">
    <property type="term" value="F:hydrolase activity"/>
    <property type="evidence" value="ECO:0007669"/>
    <property type="project" value="UniProtKB-KW"/>
</dbReference>
<dbReference type="STRING" id="1122125.GCA_000423185_01777"/>
<comment type="caution">
    <text evidence="1">The sequence shown here is derived from an EMBL/GenBank/DDBJ whole genome shotgun (WGS) entry which is preliminary data.</text>
</comment>
<dbReference type="OrthoDB" id="9802050at2"/>
<keyword evidence="1" id="KW-0378">Hydrolase</keyword>
<reference evidence="2" key="1">
    <citation type="submission" date="2017-05" db="EMBL/GenBank/DDBJ databases">
        <authorList>
            <person name="Macchi M."/>
            <person name="Festa S."/>
            <person name="Coppotelli B.M."/>
            <person name="Morelli I.S."/>
        </authorList>
    </citation>
    <scope>NUCLEOTIDE SEQUENCE [LARGE SCALE GENOMIC DNA]</scope>
    <source>
        <strain evidence="2">I</strain>
    </source>
</reference>
<sequence length="293" mass="31756">MDGQVASQSPASDAVAIALPQDRRLPVVVASPHSGRDYPPSFLAAAKLDPHTLRRSEDGFVDQIFGQVPERGAPLLRALFPRAFLDVNREAYELDPEMFDDALPGWVNTRSPRVVAGLGTIARIVAQGKDIYRGKLRFAEAVERVEHFYTPYHATLRRLVDETRAAFGHVVLIDAHSMPSQGASRTPGGRAVDVVLGDCYGSSCAAAVTEAAEQWLAGRGYAVTRNTPYAGGFTTRHYGRPRAGIHALQVELNRALYMDEATLSPTRGLARLTTDMTDFAAALGALEAEALTR</sequence>
<organism evidence="1 2">
    <name type="scientific">Inquilinus limosus</name>
    <dbReference type="NCBI Taxonomy" id="171674"/>
    <lineage>
        <taxon>Bacteria</taxon>
        <taxon>Pseudomonadati</taxon>
        <taxon>Pseudomonadota</taxon>
        <taxon>Alphaproteobacteria</taxon>
        <taxon>Rhodospirillales</taxon>
        <taxon>Rhodospirillaceae</taxon>
        <taxon>Inquilinus</taxon>
    </lineage>
</organism>
<evidence type="ECO:0000313" key="2">
    <source>
        <dbReference type="Proteomes" id="UP000196655"/>
    </source>
</evidence>
<accession>A0A211ZMU2</accession>